<evidence type="ECO:0000313" key="8">
    <source>
        <dbReference type="EMBL" id="RVU29348.1"/>
    </source>
</evidence>
<dbReference type="Gene3D" id="2.40.50.140">
    <property type="entry name" value="Nucleic acid-binding proteins"/>
    <property type="match status" value="1"/>
</dbReference>
<accession>A0A437Q492</accession>
<dbReference type="SUPFAM" id="SSF52540">
    <property type="entry name" value="P-loop containing nucleoside triphosphate hydrolases"/>
    <property type="match status" value="1"/>
</dbReference>
<evidence type="ECO:0000256" key="1">
    <source>
        <dbReference type="ARBA" id="ARBA00022448"/>
    </source>
</evidence>
<evidence type="ECO:0000256" key="6">
    <source>
        <dbReference type="ARBA" id="ARBA00023136"/>
    </source>
</evidence>
<dbReference type="Pfam" id="PF00005">
    <property type="entry name" value="ABC_tran"/>
    <property type="match status" value="1"/>
</dbReference>
<gene>
    <name evidence="8" type="ORF">EOE65_16380</name>
</gene>
<reference evidence="8 9" key="1">
    <citation type="submission" date="2019-01" db="EMBL/GenBank/DDBJ databases">
        <authorList>
            <person name="Chen W.-M."/>
        </authorList>
    </citation>
    <scope>NUCLEOTIDE SEQUENCE [LARGE SCALE GENOMIC DNA]</scope>
    <source>
        <strain evidence="8 9">HPM-16</strain>
    </source>
</reference>
<dbReference type="PANTHER" id="PTHR43875">
    <property type="entry name" value="MALTODEXTRIN IMPORT ATP-BINDING PROTEIN MSMX"/>
    <property type="match status" value="1"/>
</dbReference>
<keyword evidence="1" id="KW-0813">Transport</keyword>
<dbReference type="InterPro" id="IPR047641">
    <property type="entry name" value="ABC_transpr_MalK/UgpC-like"/>
</dbReference>
<dbReference type="RefSeq" id="WP_127695729.1">
    <property type="nucleotide sequence ID" value="NZ_SACQ01000010.1"/>
</dbReference>
<dbReference type="GO" id="GO:0005524">
    <property type="term" value="F:ATP binding"/>
    <property type="evidence" value="ECO:0007669"/>
    <property type="project" value="UniProtKB-KW"/>
</dbReference>
<dbReference type="InterPro" id="IPR027417">
    <property type="entry name" value="P-loop_NTPase"/>
</dbReference>
<dbReference type="InterPro" id="IPR008995">
    <property type="entry name" value="Mo/tungstate-bd_C_term_dom"/>
</dbReference>
<sequence length="346" mass="38272">MSFIQINQLEKHWQGKAAVDGISFTASKGEFIALLGPSGCGKSTTLKMLAGLEKPDAGQIKIDGHDVTQAAPGKRQLSMVFQSYALFPHLSVTENILFGLKARRVPKDEQQRRLAYALDCVSLVAQADKKPGQLSGGQCQRVALARAIVSQAPICLMDEPLSNLDARLRHEMRSEIRRLQQQLNLTVIYVTHDQIEAMSMADRIILLNNGKIEQIGTPNQLYSQPASRFVAEFIGQPPMNLLVGDEHLVGVRPEHISLATQGVAARAVHTEYQGAETRVEARLETRFPGQMVSFTLPGHQVVNADEHLTLQWPAGQEHYFSHKTGQRLANQTPLLNPHSKDLAHVY</sequence>
<dbReference type="PROSITE" id="PS00211">
    <property type="entry name" value="ABC_TRANSPORTER_1"/>
    <property type="match status" value="1"/>
</dbReference>
<dbReference type="InterPro" id="IPR013611">
    <property type="entry name" value="Transp-assoc_OB_typ2"/>
</dbReference>
<dbReference type="InterPro" id="IPR003593">
    <property type="entry name" value="AAA+_ATPase"/>
</dbReference>
<evidence type="ECO:0000256" key="5">
    <source>
        <dbReference type="ARBA" id="ARBA00022967"/>
    </source>
</evidence>
<keyword evidence="5" id="KW-1278">Translocase</keyword>
<dbReference type="InterPro" id="IPR017871">
    <property type="entry name" value="ABC_transporter-like_CS"/>
</dbReference>
<dbReference type="GO" id="GO:0055052">
    <property type="term" value="C:ATP-binding cassette (ABC) transporter complex, substrate-binding subunit-containing"/>
    <property type="evidence" value="ECO:0007669"/>
    <property type="project" value="TreeGrafter"/>
</dbReference>
<keyword evidence="4 8" id="KW-0067">ATP-binding</keyword>
<comment type="caution">
    <text evidence="8">The sequence shown here is derived from an EMBL/GenBank/DDBJ whole genome shotgun (WGS) entry which is preliminary data.</text>
</comment>
<dbReference type="Gene3D" id="3.40.50.300">
    <property type="entry name" value="P-loop containing nucleotide triphosphate hydrolases"/>
    <property type="match status" value="1"/>
</dbReference>
<name>A0A437Q492_9GAMM</name>
<dbReference type="Gene3D" id="2.40.50.100">
    <property type="match status" value="2"/>
</dbReference>
<dbReference type="FunFam" id="3.40.50.300:FF:000042">
    <property type="entry name" value="Maltose/maltodextrin ABC transporter, ATP-binding protein"/>
    <property type="match status" value="1"/>
</dbReference>
<dbReference type="GO" id="GO:0016887">
    <property type="term" value="F:ATP hydrolysis activity"/>
    <property type="evidence" value="ECO:0007669"/>
    <property type="project" value="InterPro"/>
</dbReference>
<keyword evidence="2" id="KW-1003">Cell membrane</keyword>
<feature type="domain" description="ABC transporter" evidence="7">
    <location>
        <begin position="4"/>
        <end position="234"/>
    </location>
</feature>
<evidence type="ECO:0000256" key="2">
    <source>
        <dbReference type="ARBA" id="ARBA00022475"/>
    </source>
</evidence>
<dbReference type="PROSITE" id="PS50893">
    <property type="entry name" value="ABC_TRANSPORTER_2"/>
    <property type="match status" value="1"/>
</dbReference>
<dbReference type="Proteomes" id="UP000282818">
    <property type="component" value="Unassembled WGS sequence"/>
</dbReference>
<evidence type="ECO:0000313" key="9">
    <source>
        <dbReference type="Proteomes" id="UP000282818"/>
    </source>
</evidence>
<dbReference type="AlphaFoldDB" id="A0A437Q492"/>
<dbReference type="Pfam" id="PF08402">
    <property type="entry name" value="TOBE_2"/>
    <property type="match status" value="1"/>
</dbReference>
<protein>
    <submittedName>
        <fullName evidence="8">ABC transporter ATP-binding protein</fullName>
    </submittedName>
</protein>
<dbReference type="PANTHER" id="PTHR43875:SF15">
    <property type="entry name" value="TREHALOSE IMPORT ATP-BINDING PROTEIN SUGC"/>
    <property type="match status" value="1"/>
</dbReference>
<dbReference type="GO" id="GO:0140359">
    <property type="term" value="F:ABC-type transporter activity"/>
    <property type="evidence" value="ECO:0007669"/>
    <property type="project" value="UniProtKB-ARBA"/>
</dbReference>
<keyword evidence="3" id="KW-0547">Nucleotide-binding</keyword>
<dbReference type="SMART" id="SM00382">
    <property type="entry name" value="AAA"/>
    <property type="match status" value="1"/>
</dbReference>
<evidence type="ECO:0000256" key="4">
    <source>
        <dbReference type="ARBA" id="ARBA00022840"/>
    </source>
</evidence>
<keyword evidence="9" id="KW-1185">Reference proteome</keyword>
<keyword evidence="6" id="KW-0472">Membrane</keyword>
<dbReference type="InterPro" id="IPR003439">
    <property type="entry name" value="ABC_transporter-like_ATP-bd"/>
</dbReference>
<organism evidence="8 9">
    <name type="scientific">Neptunomonas marina</name>
    <dbReference type="NCBI Taxonomy" id="1815562"/>
    <lineage>
        <taxon>Bacteria</taxon>
        <taxon>Pseudomonadati</taxon>
        <taxon>Pseudomonadota</taxon>
        <taxon>Gammaproteobacteria</taxon>
        <taxon>Oceanospirillales</taxon>
        <taxon>Oceanospirillaceae</taxon>
        <taxon>Neptunomonas</taxon>
    </lineage>
</organism>
<proteinExistence type="predicted"/>
<dbReference type="InterPro" id="IPR012340">
    <property type="entry name" value="NA-bd_OB-fold"/>
</dbReference>
<dbReference type="SUPFAM" id="SSF50331">
    <property type="entry name" value="MOP-like"/>
    <property type="match status" value="1"/>
</dbReference>
<evidence type="ECO:0000256" key="3">
    <source>
        <dbReference type="ARBA" id="ARBA00022741"/>
    </source>
</evidence>
<evidence type="ECO:0000259" key="7">
    <source>
        <dbReference type="PROSITE" id="PS50893"/>
    </source>
</evidence>
<dbReference type="EMBL" id="SACQ01000010">
    <property type="protein sequence ID" value="RVU29348.1"/>
    <property type="molecule type" value="Genomic_DNA"/>
</dbReference>